<organism evidence="1">
    <name type="scientific">marine sediment metagenome</name>
    <dbReference type="NCBI Taxonomy" id="412755"/>
    <lineage>
        <taxon>unclassified sequences</taxon>
        <taxon>metagenomes</taxon>
        <taxon>ecological metagenomes</taxon>
    </lineage>
</organism>
<accession>A0A0F8Y0E9</accession>
<name>A0A0F8Y0E9_9ZZZZ</name>
<comment type="caution">
    <text evidence="1">The sequence shown here is derived from an EMBL/GenBank/DDBJ whole genome shotgun (WGS) entry which is preliminary data.</text>
</comment>
<evidence type="ECO:0000313" key="1">
    <source>
        <dbReference type="EMBL" id="KKK67015.1"/>
    </source>
</evidence>
<reference evidence="1" key="1">
    <citation type="journal article" date="2015" name="Nature">
        <title>Complex archaea that bridge the gap between prokaryotes and eukaryotes.</title>
        <authorList>
            <person name="Spang A."/>
            <person name="Saw J.H."/>
            <person name="Jorgensen S.L."/>
            <person name="Zaremba-Niedzwiedzka K."/>
            <person name="Martijn J."/>
            <person name="Lind A.E."/>
            <person name="van Eijk R."/>
            <person name="Schleper C."/>
            <person name="Guy L."/>
            <person name="Ettema T.J."/>
        </authorList>
    </citation>
    <scope>NUCLEOTIDE SEQUENCE</scope>
</reference>
<dbReference type="EMBL" id="LAZR01059808">
    <property type="protein sequence ID" value="KKK67015.1"/>
    <property type="molecule type" value="Genomic_DNA"/>
</dbReference>
<sequence>DRVAGPAAQTLIHKVEEAAQRIAERTGASIEEVVAEAKLLAQGT</sequence>
<proteinExistence type="predicted"/>
<dbReference type="AlphaFoldDB" id="A0A0F8Y0E9"/>
<protein>
    <submittedName>
        <fullName evidence="1">Uncharacterized protein</fullName>
    </submittedName>
</protein>
<gene>
    <name evidence="1" type="ORF">LCGC14_2958300</name>
</gene>
<feature type="non-terminal residue" evidence="1">
    <location>
        <position position="1"/>
    </location>
</feature>